<sequence>MLKLIKQIYSDLTEFFLLLFTGVFAGSIFTLAYLKTWQEGDVTFADIGGMLAGAATLGLFLAGLSWKKQISYQNNLKALSDWYIRSLSYNRYLKDTLGSSLAAYTFFREELHEIKSNGRSIKDELETTKDIQARSILVSDLEKNDQELTKIREYWHIHQKEYLNAYYESKKQKYPLQDLESILISLLTDQAQKNELLQLNEYFRYDGKEVGVHGLKTYEHQFHKTIDDKKIAIDRFYTKSITELH</sequence>
<protein>
    <submittedName>
        <fullName evidence="2">Uncharacterized protein</fullName>
    </submittedName>
</protein>
<organism evidence="2 3">
    <name type="scientific">Marinomonas aquiplantarum</name>
    <dbReference type="NCBI Taxonomy" id="491951"/>
    <lineage>
        <taxon>Bacteria</taxon>
        <taxon>Pseudomonadati</taxon>
        <taxon>Pseudomonadota</taxon>
        <taxon>Gammaproteobacteria</taxon>
        <taxon>Oceanospirillales</taxon>
        <taxon>Oceanospirillaceae</taxon>
        <taxon>Marinomonas</taxon>
    </lineage>
</organism>
<proteinExistence type="predicted"/>
<dbReference type="EMBL" id="QNRF01000005">
    <property type="protein sequence ID" value="RBO82671.1"/>
    <property type="molecule type" value="Genomic_DNA"/>
</dbReference>
<evidence type="ECO:0000313" key="2">
    <source>
        <dbReference type="EMBL" id="RBO82671.1"/>
    </source>
</evidence>
<dbReference type="RefSeq" id="WP_113874628.1">
    <property type="nucleotide sequence ID" value="NZ_QNRF01000005.1"/>
</dbReference>
<keyword evidence="3" id="KW-1185">Reference proteome</keyword>
<name>A0A366CXV2_9GAMM</name>
<accession>A0A366CXV2</accession>
<comment type="caution">
    <text evidence="2">The sequence shown here is derived from an EMBL/GenBank/DDBJ whole genome shotgun (WGS) entry which is preliminary data.</text>
</comment>
<dbReference type="AlphaFoldDB" id="A0A366CXV2"/>
<dbReference type="OrthoDB" id="9961440at2"/>
<reference evidence="2 3" key="1">
    <citation type="submission" date="2018-06" db="EMBL/GenBank/DDBJ databases">
        <title>Genomic Encyclopedia of Type Strains, Phase III (KMG-III): the genomes of soil and plant-associated and newly described type strains.</title>
        <authorList>
            <person name="Whitman W."/>
        </authorList>
    </citation>
    <scope>NUCLEOTIDE SEQUENCE [LARGE SCALE GENOMIC DNA]</scope>
    <source>
        <strain evidence="2 3">CECT 7732</strain>
    </source>
</reference>
<keyword evidence="1" id="KW-1133">Transmembrane helix</keyword>
<dbReference type="Proteomes" id="UP000252086">
    <property type="component" value="Unassembled WGS sequence"/>
</dbReference>
<evidence type="ECO:0000256" key="1">
    <source>
        <dbReference type="SAM" id="Phobius"/>
    </source>
</evidence>
<keyword evidence="1" id="KW-0812">Transmembrane</keyword>
<feature type="transmembrane region" description="Helical" evidence="1">
    <location>
        <begin position="12"/>
        <end position="35"/>
    </location>
</feature>
<evidence type="ECO:0000313" key="3">
    <source>
        <dbReference type="Proteomes" id="UP000252086"/>
    </source>
</evidence>
<gene>
    <name evidence="2" type="ORF">DFP76_105142</name>
</gene>
<feature type="transmembrane region" description="Helical" evidence="1">
    <location>
        <begin position="47"/>
        <end position="66"/>
    </location>
</feature>
<keyword evidence="1" id="KW-0472">Membrane</keyword>